<keyword evidence="1" id="KW-0812">Transmembrane</keyword>
<evidence type="ECO:0000313" key="4">
    <source>
        <dbReference type="Proteomes" id="UP000215914"/>
    </source>
</evidence>
<evidence type="ECO:0000256" key="1">
    <source>
        <dbReference type="SAM" id="Phobius"/>
    </source>
</evidence>
<reference evidence="3" key="2">
    <citation type="submission" date="2017-02" db="EMBL/GenBank/DDBJ databases">
        <title>Sunflower complete genome.</title>
        <authorList>
            <person name="Langlade N."/>
            <person name="Munos S."/>
        </authorList>
    </citation>
    <scope>NUCLEOTIDE SEQUENCE [LARGE SCALE GENOMIC DNA]</scope>
    <source>
        <tissue evidence="3">Leaves</tissue>
    </source>
</reference>
<accession>A0A251SHB2</accession>
<feature type="transmembrane region" description="Helical" evidence="1">
    <location>
        <begin position="67"/>
        <end position="90"/>
    </location>
</feature>
<protein>
    <submittedName>
        <fullName evidence="3">Uncharacterized protein</fullName>
    </submittedName>
</protein>
<evidence type="ECO:0000313" key="2">
    <source>
        <dbReference type="EMBL" id="KAF5769032.1"/>
    </source>
</evidence>
<keyword evidence="1" id="KW-1133">Transmembrane helix</keyword>
<reference evidence="2 4" key="1">
    <citation type="journal article" date="2017" name="Nature">
        <title>The sunflower genome provides insights into oil metabolism, flowering and Asterid evolution.</title>
        <authorList>
            <person name="Badouin H."/>
            <person name="Gouzy J."/>
            <person name="Grassa C.J."/>
            <person name="Murat F."/>
            <person name="Staton S.E."/>
            <person name="Cottret L."/>
            <person name="Lelandais-Briere C."/>
            <person name="Owens G.L."/>
            <person name="Carrere S."/>
            <person name="Mayjonade B."/>
            <person name="Legrand L."/>
            <person name="Gill N."/>
            <person name="Kane N.C."/>
            <person name="Bowers J.E."/>
            <person name="Hubner S."/>
            <person name="Bellec A."/>
            <person name="Berard A."/>
            <person name="Berges H."/>
            <person name="Blanchet N."/>
            <person name="Boniface M.C."/>
            <person name="Brunel D."/>
            <person name="Catrice O."/>
            <person name="Chaidir N."/>
            <person name="Claudel C."/>
            <person name="Donnadieu C."/>
            <person name="Faraut T."/>
            <person name="Fievet G."/>
            <person name="Helmstetter N."/>
            <person name="King M."/>
            <person name="Knapp S.J."/>
            <person name="Lai Z."/>
            <person name="Le Paslier M.C."/>
            <person name="Lippi Y."/>
            <person name="Lorenzon L."/>
            <person name="Mandel J.R."/>
            <person name="Marage G."/>
            <person name="Marchand G."/>
            <person name="Marquand E."/>
            <person name="Bret-Mestries E."/>
            <person name="Morien E."/>
            <person name="Nambeesan S."/>
            <person name="Nguyen T."/>
            <person name="Pegot-Espagnet P."/>
            <person name="Pouilly N."/>
            <person name="Raftis F."/>
            <person name="Sallet E."/>
            <person name="Schiex T."/>
            <person name="Thomas J."/>
            <person name="Vandecasteele C."/>
            <person name="Vares D."/>
            <person name="Vear F."/>
            <person name="Vautrin S."/>
            <person name="Crespi M."/>
            <person name="Mangin B."/>
            <person name="Burke J.M."/>
            <person name="Salse J."/>
            <person name="Munos S."/>
            <person name="Vincourt P."/>
            <person name="Rieseberg L.H."/>
            <person name="Langlade N.B."/>
        </authorList>
    </citation>
    <scope>NUCLEOTIDE SEQUENCE [LARGE SCALE GENOMIC DNA]</scope>
    <source>
        <strain evidence="4">cv. SF193</strain>
        <tissue evidence="2">Leaves</tissue>
    </source>
</reference>
<dbReference type="InParanoid" id="A0A251SHB2"/>
<name>A0A251SHB2_HELAN</name>
<dbReference type="Gramene" id="mRNA:HanXRQr2_Chr14g0643481">
    <property type="protein sequence ID" value="mRNA:HanXRQr2_Chr14g0643481"/>
    <property type="gene ID" value="HanXRQr2_Chr14g0643481"/>
</dbReference>
<proteinExistence type="predicted"/>
<gene>
    <name evidence="3" type="ORF">HannXRQ_Chr14g0443201</name>
    <name evidence="2" type="ORF">HanXRQr2_Chr14g0643481</name>
</gene>
<sequence length="91" mass="10005">MLVNSTLATNVMNPASFLSKIASLCITISSSSSVSMAIQDGYTCVHSLQLRHTYHHFNRFKLSRITIADLCFAIFSVNGYGSMVLGFFGFD</sequence>
<keyword evidence="1" id="KW-0472">Membrane</keyword>
<keyword evidence="4" id="KW-1185">Reference proteome</keyword>
<reference evidence="2" key="3">
    <citation type="submission" date="2020-06" db="EMBL/GenBank/DDBJ databases">
        <title>Helianthus annuus Genome sequencing and assembly Release 2.</title>
        <authorList>
            <person name="Gouzy J."/>
            <person name="Langlade N."/>
            <person name="Munos S."/>
        </authorList>
    </citation>
    <scope>NUCLEOTIDE SEQUENCE</scope>
    <source>
        <tissue evidence="2">Leaves</tissue>
    </source>
</reference>
<dbReference type="AlphaFoldDB" id="A0A251SHB2"/>
<organism evidence="3 4">
    <name type="scientific">Helianthus annuus</name>
    <name type="common">Common sunflower</name>
    <dbReference type="NCBI Taxonomy" id="4232"/>
    <lineage>
        <taxon>Eukaryota</taxon>
        <taxon>Viridiplantae</taxon>
        <taxon>Streptophyta</taxon>
        <taxon>Embryophyta</taxon>
        <taxon>Tracheophyta</taxon>
        <taxon>Spermatophyta</taxon>
        <taxon>Magnoliopsida</taxon>
        <taxon>eudicotyledons</taxon>
        <taxon>Gunneridae</taxon>
        <taxon>Pentapetalae</taxon>
        <taxon>asterids</taxon>
        <taxon>campanulids</taxon>
        <taxon>Asterales</taxon>
        <taxon>Asteraceae</taxon>
        <taxon>Asteroideae</taxon>
        <taxon>Heliantheae alliance</taxon>
        <taxon>Heliantheae</taxon>
        <taxon>Helianthus</taxon>
    </lineage>
</organism>
<dbReference type="EMBL" id="CM007903">
    <property type="protein sequence ID" value="OTF98217.1"/>
    <property type="molecule type" value="Genomic_DNA"/>
</dbReference>
<dbReference type="EMBL" id="MNCJ02000329">
    <property type="protein sequence ID" value="KAF5769032.1"/>
    <property type="molecule type" value="Genomic_DNA"/>
</dbReference>
<evidence type="ECO:0000313" key="3">
    <source>
        <dbReference type="EMBL" id="OTF98217.1"/>
    </source>
</evidence>
<dbReference type="Proteomes" id="UP000215914">
    <property type="component" value="Chromosome 14"/>
</dbReference>